<keyword evidence="5" id="KW-1185">Reference proteome</keyword>
<gene>
    <name evidence="4" type="ORF">Cni_G28053</name>
</gene>
<feature type="compositionally biased region" description="Low complexity" evidence="3">
    <location>
        <begin position="791"/>
        <end position="808"/>
    </location>
</feature>
<sequence>MGKPSTSCFKIISCSGGDAADEDDLAHEEVKDSSDKRRWSFRKRSSRHQVLSTTVISEPISICSSKQSQELSSSLHSSKNSLPEKPKIQAKQIETSPLPSDIVTTEEAPLSLSYKNATAVTTEAPPSLSNKSATAVTTEAPPLSNKCSNPVGPALNESGIIIVQAAIRGFLARKKLHRLKSVVKLQAAVRGHLVRSQAIGTLRCIQAIIRMQALVRARHARQFQGKELKKANKTSTKKLLSNGLARQLLETTPTTKAIYIKCDPSKSDSAWKWLERWMVVASLEIDQEHEKSFDQGTLELEGDDKVANTEPEKDIKCAISPVLSDTMLASAQLVLTDDGKTFSATEKIDQFEFQTPSNGPDNSFTSSLNNSVENLEVKEEPLNLRIEDYTDAEMVNEDSLDSVSENKTVTQNISSEMSVDILPDKNECVETSNHSTERASSETLENDEKKSIIGSRKTCNPAFIAAQSKFEVLSLMSTAGRSTCSANQDVASKSKTESNSIQVDSFTRTNEAISADNSMLQDSRVQAAVSECGTEISISSTLDSLDRSEMEGGEIVLEIGGMEKQSYSIITDTEKSLDLPKLDGKANGSAVKSGINEPQRPDGGDQVEPTMPNADDPVNLAQADQNPVEPTTSDAQSHLEGTIEQARSPEGTPRSHATVPDLHGTPSSDISVSTRKSKKDNNMPSHRQTSHLVGKRSPSTPNNDSGGISSTENLSKDSKTSKRRNSFATAKTDHVDQEPRLSSSNSLPGYMQATVSARAKAHANTSQKSSPDLLDNQPKKRHSLPIENGKQSSSPRMQRSASQAQQSAKINGVHSPHNSAGPFTSMRRVEDEKYDNGKGA</sequence>
<dbReference type="EMBL" id="CP136898">
    <property type="protein sequence ID" value="WOL19255.1"/>
    <property type="molecule type" value="Genomic_DNA"/>
</dbReference>
<dbReference type="PANTHER" id="PTHR32295">
    <property type="entry name" value="IQ-DOMAIN 5-RELATED"/>
    <property type="match status" value="1"/>
</dbReference>
<comment type="similarity">
    <text evidence="2">Belongs to the IQD family.</text>
</comment>
<dbReference type="PROSITE" id="PS50096">
    <property type="entry name" value="IQ"/>
    <property type="match status" value="3"/>
</dbReference>
<keyword evidence="1" id="KW-0112">Calmodulin-binding</keyword>
<feature type="compositionally biased region" description="Basic and acidic residues" evidence="3">
    <location>
        <begin position="827"/>
        <end position="840"/>
    </location>
</feature>
<dbReference type="InterPro" id="IPR000048">
    <property type="entry name" value="IQ_motif_EF-hand-BS"/>
</dbReference>
<proteinExistence type="inferred from homology"/>
<feature type="compositionally biased region" description="Basic and acidic residues" evidence="3">
    <location>
        <begin position="27"/>
        <end position="38"/>
    </location>
</feature>
<evidence type="ECO:0000256" key="2">
    <source>
        <dbReference type="ARBA" id="ARBA00024341"/>
    </source>
</evidence>
<feature type="compositionally biased region" description="Polar residues" evidence="3">
    <location>
        <begin position="665"/>
        <end position="674"/>
    </location>
</feature>
<organism evidence="4 5">
    <name type="scientific">Canna indica</name>
    <name type="common">Indian-shot</name>
    <dbReference type="NCBI Taxonomy" id="4628"/>
    <lineage>
        <taxon>Eukaryota</taxon>
        <taxon>Viridiplantae</taxon>
        <taxon>Streptophyta</taxon>
        <taxon>Embryophyta</taxon>
        <taxon>Tracheophyta</taxon>
        <taxon>Spermatophyta</taxon>
        <taxon>Magnoliopsida</taxon>
        <taxon>Liliopsida</taxon>
        <taxon>Zingiberales</taxon>
        <taxon>Cannaceae</taxon>
        <taxon>Canna</taxon>
    </lineage>
</organism>
<feature type="region of interest" description="Disordered" evidence="3">
    <location>
        <begin position="18"/>
        <end position="40"/>
    </location>
</feature>
<feature type="compositionally biased region" description="Polar residues" evidence="3">
    <location>
        <begin position="622"/>
        <end position="636"/>
    </location>
</feature>
<dbReference type="SMART" id="SM00015">
    <property type="entry name" value="IQ"/>
    <property type="match status" value="2"/>
</dbReference>
<evidence type="ECO:0000256" key="3">
    <source>
        <dbReference type="SAM" id="MobiDB-lite"/>
    </source>
</evidence>
<dbReference type="GO" id="GO:0005516">
    <property type="term" value="F:calmodulin binding"/>
    <property type="evidence" value="ECO:0007669"/>
    <property type="project" value="UniProtKB-KW"/>
</dbReference>
<evidence type="ECO:0000313" key="4">
    <source>
        <dbReference type="EMBL" id="WOL19255.1"/>
    </source>
</evidence>
<protein>
    <submittedName>
        <fullName evidence="4">Protein IQ-DOMAIN 32-like</fullName>
    </submittedName>
</protein>
<feature type="compositionally biased region" description="Polar residues" evidence="3">
    <location>
        <begin position="127"/>
        <end position="137"/>
    </location>
</feature>
<reference evidence="4 5" key="1">
    <citation type="submission" date="2023-10" db="EMBL/GenBank/DDBJ databases">
        <title>Chromosome-scale genome assembly provides insights into flower coloration mechanisms of Canna indica.</title>
        <authorList>
            <person name="Li C."/>
        </authorList>
    </citation>
    <scope>NUCLEOTIDE SEQUENCE [LARGE SCALE GENOMIC DNA]</scope>
    <source>
        <tissue evidence="4">Flower</tissue>
    </source>
</reference>
<accession>A0AAQ3L2N5</accession>
<evidence type="ECO:0000313" key="5">
    <source>
        <dbReference type="Proteomes" id="UP001327560"/>
    </source>
</evidence>
<dbReference type="PANTHER" id="PTHR32295:SF154">
    <property type="entry name" value="PROTEIN IQ-DOMAIN 32"/>
    <property type="match status" value="1"/>
</dbReference>
<feature type="region of interest" description="Disordered" evidence="3">
    <location>
        <begin position="579"/>
        <end position="840"/>
    </location>
</feature>
<feature type="region of interest" description="Disordered" evidence="3">
    <location>
        <begin position="123"/>
        <end position="144"/>
    </location>
</feature>
<feature type="compositionally biased region" description="Polar residues" evidence="3">
    <location>
        <begin position="682"/>
        <end position="713"/>
    </location>
</feature>
<dbReference type="Pfam" id="PF00612">
    <property type="entry name" value="IQ"/>
    <property type="match status" value="2"/>
</dbReference>
<name>A0AAQ3L2N5_9LILI</name>
<dbReference type="Proteomes" id="UP001327560">
    <property type="component" value="Chromosome 9"/>
</dbReference>
<dbReference type="Gene3D" id="1.20.5.190">
    <property type="match status" value="1"/>
</dbReference>
<dbReference type="AlphaFoldDB" id="A0AAQ3L2N5"/>
<evidence type="ECO:0000256" key="1">
    <source>
        <dbReference type="ARBA" id="ARBA00022860"/>
    </source>
</evidence>